<evidence type="ECO:0000313" key="10">
    <source>
        <dbReference type="Proteomes" id="UP000471152"/>
    </source>
</evidence>
<dbReference type="PROSITE" id="PS51077">
    <property type="entry name" value="HTH_ICLR"/>
    <property type="match status" value="1"/>
</dbReference>
<evidence type="ECO:0000256" key="4">
    <source>
        <dbReference type="SAM" id="MobiDB-lite"/>
    </source>
</evidence>
<reference evidence="7 9" key="1">
    <citation type="submission" date="2020-01" db="EMBL/GenBank/DDBJ databases">
        <title>the WGS Modestobacter muralis CPCC 204518.</title>
        <authorList>
            <person name="Jiang Z."/>
        </authorList>
    </citation>
    <scope>NUCLEOTIDE SEQUENCE [LARGE SCALE GENOMIC DNA]</scope>
    <source>
        <strain evidence="7 9">DSM 100205</strain>
    </source>
</reference>
<dbReference type="Pfam" id="PF09339">
    <property type="entry name" value="HTH_IclR"/>
    <property type="match status" value="1"/>
</dbReference>
<dbReference type="SMART" id="SM00346">
    <property type="entry name" value="HTH_ICLR"/>
    <property type="match status" value="1"/>
</dbReference>
<dbReference type="SUPFAM" id="SSF55781">
    <property type="entry name" value="GAF domain-like"/>
    <property type="match status" value="1"/>
</dbReference>
<feature type="region of interest" description="Disordered" evidence="4">
    <location>
        <begin position="249"/>
        <end position="284"/>
    </location>
</feature>
<evidence type="ECO:0000313" key="7">
    <source>
        <dbReference type="EMBL" id="NEK93039.1"/>
    </source>
</evidence>
<evidence type="ECO:0000313" key="9">
    <source>
        <dbReference type="Proteomes" id="UP000468828"/>
    </source>
</evidence>
<dbReference type="RefSeq" id="WP_163609498.1">
    <property type="nucleotide sequence ID" value="NZ_JAAGWB010000007.1"/>
</dbReference>
<keyword evidence="9" id="KW-1185">Reference proteome</keyword>
<evidence type="ECO:0000256" key="3">
    <source>
        <dbReference type="ARBA" id="ARBA00023163"/>
    </source>
</evidence>
<feature type="compositionally biased region" description="Basic residues" evidence="4">
    <location>
        <begin position="274"/>
        <end position="284"/>
    </location>
</feature>
<evidence type="ECO:0000313" key="8">
    <source>
        <dbReference type="EMBL" id="NEN49806.1"/>
    </source>
</evidence>
<dbReference type="InterPro" id="IPR036390">
    <property type="entry name" value="WH_DNA-bd_sf"/>
</dbReference>
<keyword evidence="1" id="KW-0805">Transcription regulation</keyword>
<keyword evidence="2" id="KW-0238">DNA-binding</keyword>
<dbReference type="InterPro" id="IPR029016">
    <property type="entry name" value="GAF-like_dom_sf"/>
</dbReference>
<organism evidence="8 10">
    <name type="scientific">Modestobacter muralis</name>
    <dbReference type="NCBI Taxonomy" id="1608614"/>
    <lineage>
        <taxon>Bacteria</taxon>
        <taxon>Bacillati</taxon>
        <taxon>Actinomycetota</taxon>
        <taxon>Actinomycetes</taxon>
        <taxon>Geodermatophilales</taxon>
        <taxon>Geodermatophilaceae</taxon>
        <taxon>Modestobacter</taxon>
    </lineage>
</organism>
<gene>
    <name evidence="8" type="ORF">G3R41_02460</name>
    <name evidence="7" type="ORF">GCU67_02460</name>
</gene>
<protein>
    <submittedName>
        <fullName evidence="8">IclR family transcriptional regulator</fullName>
    </submittedName>
</protein>
<name>A0A6P0H544_9ACTN</name>
<comment type="caution">
    <text evidence="8">The sequence shown here is derived from an EMBL/GenBank/DDBJ whole genome shotgun (WGS) entry which is preliminary data.</text>
</comment>
<dbReference type="InterPro" id="IPR014757">
    <property type="entry name" value="Tscrpt_reg_IclR_C"/>
</dbReference>
<dbReference type="EMBL" id="JAAGWH010000007">
    <property type="protein sequence ID" value="NEK93039.1"/>
    <property type="molecule type" value="Genomic_DNA"/>
</dbReference>
<dbReference type="EMBL" id="JAAGWB010000007">
    <property type="protein sequence ID" value="NEN49806.1"/>
    <property type="molecule type" value="Genomic_DNA"/>
</dbReference>
<dbReference type="Pfam" id="PF01614">
    <property type="entry name" value="IclR_C"/>
    <property type="match status" value="1"/>
</dbReference>
<dbReference type="InterPro" id="IPR050707">
    <property type="entry name" value="HTH_MetabolicPath_Reg"/>
</dbReference>
<dbReference type="Proteomes" id="UP000468828">
    <property type="component" value="Unassembled WGS sequence"/>
</dbReference>
<evidence type="ECO:0000259" key="6">
    <source>
        <dbReference type="PROSITE" id="PS51078"/>
    </source>
</evidence>
<dbReference type="PANTHER" id="PTHR30136">
    <property type="entry name" value="HELIX-TURN-HELIX TRANSCRIPTIONAL REGULATOR, ICLR FAMILY"/>
    <property type="match status" value="1"/>
</dbReference>
<accession>A0A6P0H544</accession>
<proteinExistence type="predicted"/>
<reference evidence="8 10" key="2">
    <citation type="submission" date="2020-02" db="EMBL/GenBank/DDBJ databases">
        <title>The WGS of Modestobacter muralis DSM 100205.</title>
        <authorList>
            <person name="Jiang Z."/>
        </authorList>
    </citation>
    <scope>NUCLEOTIDE SEQUENCE [LARGE SCALE GENOMIC DNA]</scope>
    <source>
        <strain evidence="8 10">DSM 100205</strain>
    </source>
</reference>
<dbReference type="GO" id="GO:0003700">
    <property type="term" value="F:DNA-binding transcription factor activity"/>
    <property type="evidence" value="ECO:0007669"/>
    <property type="project" value="TreeGrafter"/>
</dbReference>
<evidence type="ECO:0000256" key="1">
    <source>
        <dbReference type="ARBA" id="ARBA00023015"/>
    </source>
</evidence>
<keyword evidence="3" id="KW-0804">Transcription</keyword>
<evidence type="ECO:0000256" key="2">
    <source>
        <dbReference type="ARBA" id="ARBA00023125"/>
    </source>
</evidence>
<dbReference type="SUPFAM" id="SSF46785">
    <property type="entry name" value="Winged helix' DNA-binding domain"/>
    <property type="match status" value="1"/>
</dbReference>
<dbReference type="GO" id="GO:0003677">
    <property type="term" value="F:DNA binding"/>
    <property type="evidence" value="ECO:0007669"/>
    <property type="project" value="UniProtKB-KW"/>
</dbReference>
<dbReference type="InterPro" id="IPR005471">
    <property type="entry name" value="Tscrpt_reg_IclR_N"/>
</dbReference>
<evidence type="ECO:0000259" key="5">
    <source>
        <dbReference type="PROSITE" id="PS51077"/>
    </source>
</evidence>
<sequence length="284" mass="29562">MARTPTGESVLARAIRVLDAFTADEPSLTVGEVARRSGLHVATASRLVGELTAHGLLERTADRRVRVGVRLWELGARASPTLGLREAAMPFLEDVHAVVGHHVQLGVLDGADVLFLERLTARDAVINFSRIAGRLPLATSSSGVVLLAHAPHELQEQVLAAPLRPVTPAGFGSPAQLRAALAEVRRGHAAVLEGHQHPDATGVAVPVRDGDGRVVASLSVIVPNDGRGAALVPLLLATALGITRVLRRPAGGGTRTEGGPSGDGPPPGQAGVTRRPRPCRSPCR</sequence>
<dbReference type="InterPro" id="IPR036388">
    <property type="entry name" value="WH-like_DNA-bd_sf"/>
</dbReference>
<feature type="domain" description="HTH iclR-type" evidence="5">
    <location>
        <begin position="8"/>
        <end position="69"/>
    </location>
</feature>
<feature type="domain" description="IclR-ED" evidence="6">
    <location>
        <begin position="70"/>
        <end position="248"/>
    </location>
</feature>
<dbReference type="AlphaFoldDB" id="A0A6P0H544"/>
<dbReference type="Proteomes" id="UP000471152">
    <property type="component" value="Unassembled WGS sequence"/>
</dbReference>
<dbReference type="GO" id="GO:0045892">
    <property type="term" value="P:negative regulation of DNA-templated transcription"/>
    <property type="evidence" value="ECO:0007669"/>
    <property type="project" value="TreeGrafter"/>
</dbReference>
<feature type="compositionally biased region" description="Gly residues" evidence="4">
    <location>
        <begin position="250"/>
        <end position="262"/>
    </location>
</feature>
<dbReference type="Gene3D" id="1.10.10.10">
    <property type="entry name" value="Winged helix-like DNA-binding domain superfamily/Winged helix DNA-binding domain"/>
    <property type="match status" value="1"/>
</dbReference>
<dbReference type="PROSITE" id="PS51078">
    <property type="entry name" value="ICLR_ED"/>
    <property type="match status" value="1"/>
</dbReference>
<dbReference type="Gene3D" id="3.30.450.40">
    <property type="match status" value="1"/>
</dbReference>
<dbReference type="PANTHER" id="PTHR30136:SF24">
    <property type="entry name" value="HTH-TYPE TRANSCRIPTIONAL REPRESSOR ALLR"/>
    <property type="match status" value="1"/>
</dbReference>